<name>A0A7I9W8S7_MYCAG</name>
<sequence>MSEPTGTPDESTTQPTPATTAPPPPPPAYVAPELQPRRSRLTAVAAWVGIVAGIVFIVAVIFFSGFVLGTHSAKGGGHHRGDRDFAIIHRGGPPMFPMGPGFGHHRRDFGPGFERPGPGFERPSPGASESPQSPTPSTTAPRP</sequence>
<organism evidence="3 4">
    <name type="scientific">Mycolicibacterium agri</name>
    <name type="common">Mycobacterium agri</name>
    <dbReference type="NCBI Taxonomy" id="36811"/>
    <lineage>
        <taxon>Bacteria</taxon>
        <taxon>Bacillati</taxon>
        <taxon>Actinomycetota</taxon>
        <taxon>Actinomycetes</taxon>
        <taxon>Mycobacteriales</taxon>
        <taxon>Mycobacteriaceae</taxon>
        <taxon>Mycolicibacterium</taxon>
    </lineage>
</organism>
<proteinExistence type="predicted"/>
<feature type="compositionally biased region" description="Pro residues" evidence="1">
    <location>
        <begin position="20"/>
        <end position="29"/>
    </location>
</feature>
<keyword evidence="2" id="KW-0812">Transmembrane</keyword>
<dbReference type="RefSeq" id="WP_174814710.1">
    <property type="nucleotide sequence ID" value="NZ_BLKS01000001.1"/>
</dbReference>
<dbReference type="Proteomes" id="UP000465302">
    <property type="component" value="Unassembled WGS sequence"/>
</dbReference>
<gene>
    <name evidence="3" type="ORF">MAGR_54110</name>
</gene>
<feature type="compositionally biased region" description="Low complexity" evidence="1">
    <location>
        <begin position="130"/>
        <end position="143"/>
    </location>
</feature>
<keyword evidence="2" id="KW-0472">Membrane</keyword>
<accession>A0A7I9W8S7</accession>
<keyword evidence="2" id="KW-1133">Transmembrane helix</keyword>
<feature type="region of interest" description="Disordered" evidence="1">
    <location>
        <begin position="1"/>
        <end position="29"/>
    </location>
</feature>
<dbReference type="EMBL" id="BLKS01000001">
    <property type="protein sequence ID" value="GFG53970.1"/>
    <property type="molecule type" value="Genomic_DNA"/>
</dbReference>
<comment type="caution">
    <text evidence="3">The sequence shown here is derived from an EMBL/GenBank/DDBJ whole genome shotgun (WGS) entry which is preliminary data.</text>
</comment>
<feature type="region of interest" description="Disordered" evidence="1">
    <location>
        <begin position="91"/>
        <end position="143"/>
    </location>
</feature>
<feature type="compositionally biased region" description="Polar residues" evidence="1">
    <location>
        <begin position="1"/>
        <end position="11"/>
    </location>
</feature>
<evidence type="ECO:0008006" key="5">
    <source>
        <dbReference type="Google" id="ProtNLM"/>
    </source>
</evidence>
<evidence type="ECO:0000313" key="4">
    <source>
        <dbReference type="Proteomes" id="UP000465302"/>
    </source>
</evidence>
<protein>
    <recommendedName>
        <fullName evidence="5">Proline rich protein</fullName>
    </recommendedName>
</protein>
<dbReference type="AlphaFoldDB" id="A0A7I9W8S7"/>
<feature type="compositionally biased region" description="Low complexity" evidence="1">
    <location>
        <begin position="110"/>
        <end position="123"/>
    </location>
</feature>
<feature type="transmembrane region" description="Helical" evidence="2">
    <location>
        <begin position="44"/>
        <end position="68"/>
    </location>
</feature>
<evidence type="ECO:0000313" key="3">
    <source>
        <dbReference type="EMBL" id="GFG53970.1"/>
    </source>
</evidence>
<evidence type="ECO:0000256" key="1">
    <source>
        <dbReference type="SAM" id="MobiDB-lite"/>
    </source>
</evidence>
<evidence type="ECO:0000256" key="2">
    <source>
        <dbReference type="SAM" id="Phobius"/>
    </source>
</evidence>
<reference evidence="3 4" key="1">
    <citation type="journal article" date="2019" name="Emerg. Microbes Infect.">
        <title>Comprehensive subspecies identification of 175 nontuberculous mycobacteria species based on 7547 genomic profiles.</title>
        <authorList>
            <person name="Matsumoto Y."/>
            <person name="Kinjo T."/>
            <person name="Motooka D."/>
            <person name="Nabeya D."/>
            <person name="Jung N."/>
            <person name="Uechi K."/>
            <person name="Horii T."/>
            <person name="Iida T."/>
            <person name="Fujita J."/>
            <person name="Nakamura S."/>
        </authorList>
    </citation>
    <scope>NUCLEOTIDE SEQUENCE [LARGE SCALE GENOMIC DNA]</scope>
    <source>
        <strain evidence="3 4">JCM 6377</strain>
    </source>
</reference>